<evidence type="ECO:0000313" key="2">
    <source>
        <dbReference type="Proteomes" id="UP000326279"/>
    </source>
</evidence>
<organism evidence="1 2">
    <name type="scientific">Mycobacterium phage MalagasyRose</name>
    <dbReference type="NCBI Taxonomy" id="2599870"/>
    <lineage>
        <taxon>Viruses</taxon>
        <taxon>Duplodnaviria</taxon>
        <taxon>Heunggongvirae</taxon>
        <taxon>Uroviricota</taxon>
        <taxon>Caudoviricetes</taxon>
        <taxon>Malagasyrosevirus</taxon>
        <taxon>Malagasyrosevirus malagasyrose</taxon>
    </lineage>
</organism>
<protein>
    <submittedName>
        <fullName evidence="1">Uncharacterized protein</fullName>
    </submittedName>
</protein>
<evidence type="ECO:0000313" key="1">
    <source>
        <dbReference type="EMBL" id="QFG08903.1"/>
    </source>
</evidence>
<dbReference type="KEGG" id="vg:80019528"/>
<accession>A0A5J6TDB3</accession>
<dbReference type="Proteomes" id="UP000326279">
    <property type="component" value="Segment"/>
</dbReference>
<gene>
    <name evidence="1" type="primary">55</name>
    <name evidence="1" type="ORF">PBI_MALAGASYROSE_55</name>
</gene>
<dbReference type="GeneID" id="80019528"/>
<sequence>MTGYRLERHTQETLHEATLSNPGDLKVARENGFRLITFRDWLMGVRGCGEERAVA</sequence>
<dbReference type="EMBL" id="MN234170">
    <property type="protein sequence ID" value="QFG08903.1"/>
    <property type="molecule type" value="Genomic_DNA"/>
</dbReference>
<keyword evidence="2" id="KW-1185">Reference proteome</keyword>
<dbReference type="RefSeq" id="YP_010754927.1">
    <property type="nucleotide sequence ID" value="NC_073465.1"/>
</dbReference>
<proteinExistence type="predicted"/>
<name>A0A5J6TDB3_9CAUD</name>
<reference evidence="1 2" key="1">
    <citation type="submission" date="2019-07" db="EMBL/GenBank/DDBJ databases">
        <authorList>
            <person name="Garlena R.A."/>
            <person name="Russell D.A."/>
            <person name="Pope W.H."/>
            <person name="Jacobs-Sera D."/>
            <person name="Hatfull G.F."/>
        </authorList>
    </citation>
    <scope>NUCLEOTIDE SEQUENCE [LARGE SCALE GENOMIC DNA]</scope>
</reference>